<dbReference type="AlphaFoldDB" id="A0A381TD43"/>
<evidence type="ECO:0008006" key="2">
    <source>
        <dbReference type="Google" id="ProtNLM"/>
    </source>
</evidence>
<dbReference type="EMBL" id="UINC01004316">
    <property type="protein sequence ID" value="SVA13411.1"/>
    <property type="molecule type" value="Genomic_DNA"/>
</dbReference>
<gene>
    <name evidence="1" type="ORF">METZ01_LOCUS66265</name>
</gene>
<accession>A0A381TD43</accession>
<reference evidence="1" key="1">
    <citation type="submission" date="2018-05" db="EMBL/GenBank/DDBJ databases">
        <authorList>
            <person name="Lanie J.A."/>
            <person name="Ng W.-L."/>
            <person name="Kazmierczak K.M."/>
            <person name="Andrzejewski T.M."/>
            <person name="Davidsen T.M."/>
            <person name="Wayne K.J."/>
            <person name="Tettelin H."/>
            <person name="Glass J.I."/>
            <person name="Rusch D."/>
            <person name="Podicherti R."/>
            <person name="Tsui H.-C.T."/>
            <person name="Winkler M.E."/>
        </authorList>
    </citation>
    <scope>NUCLEOTIDE SEQUENCE</scope>
</reference>
<proteinExistence type="predicted"/>
<organism evidence="1">
    <name type="scientific">marine metagenome</name>
    <dbReference type="NCBI Taxonomy" id="408172"/>
    <lineage>
        <taxon>unclassified sequences</taxon>
        <taxon>metagenomes</taxon>
        <taxon>ecological metagenomes</taxon>
    </lineage>
</organism>
<name>A0A381TD43_9ZZZZ</name>
<sequence>MNPFIVFGDSITFGDELEDVPYDEAKNDPSEHAWPALLGGANFAYPGLSNFGIRRLCINFSSYRRPNYVIVAWSYNDRIEFLQAENITEFSPYTEDTNECDKLFTTVGPNWSQKVKKEGKQFIDLYYKYFYSDYSGIYNTLSNIYFTQLHLESLHINYNMTLPSYKSMCIDDEYFFNKFGTSSPLDAVIGNIKQLYELIDWPKFIFMQNETSEYGGIMDLETEHMPHNHPTQECHNKYADELRRRIF</sequence>
<protein>
    <recommendedName>
        <fullName evidence="2">SGNH hydrolase-type esterase domain-containing protein</fullName>
    </recommendedName>
</protein>
<evidence type="ECO:0000313" key="1">
    <source>
        <dbReference type="EMBL" id="SVA13411.1"/>
    </source>
</evidence>